<keyword evidence="1" id="KW-0732">Signal</keyword>
<accession>A0AAD5RJU7</accession>
<organism evidence="2 3">
    <name type="scientific">Zalerion maritima</name>
    <dbReference type="NCBI Taxonomy" id="339359"/>
    <lineage>
        <taxon>Eukaryota</taxon>
        <taxon>Fungi</taxon>
        <taxon>Dikarya</taxon>
        <taxon>Ascomycota</taxon>
        <taxon>Pezizomycotina</taxon>
        <taxon>Sordariomycetes</taxon>
        <taxon>Lulworthiomycetidae</taxon>
        <taxon>Lulworthiales</taxon>
        <taxon>Lulworthiaceae</taxon>
        <taxon>Zalerion</taxon>
    </lineage>
</organism>
<name>A0AAD5RJU7_9PEZI</name>
<sequence length="80" mass="8430">MVKLSPGLLFLASSFAGVEAHLPDVTCDQMTYYQLAPGNERAKTYDAQAGSIVGFVVDASISHLGPLSFWLSKAPNAAAD</sequence>
<dbReference type="EMBL" id="JAKWBI020000399">
    <property type="protein sequence ID" value="KAJ2895478.1"/>
    <property type="molecule type" value="Genomic_DNA"/>
</dbReference>
<proteinExistence type="predicted"/>
<feature type="chain" id="PRO_5041914310" evidence="1">
    <location>
        <begin position="21"/>
        <end position="80"/>
    </location>
</feature>
<keyword evidence="3" id="KW-1185">Reference proteome</keyword>
<evidence type="ECO:0000313" key="3">
    <source>
        <dbReference type="Proteomes" id="UP001201980"/>
    </source>
</evidence>
<feature type="signal peptide" evidence="1">
    <location>
        <begin position="1"/>
        <end position="20"/>
    </location>
</feature>
<reference evidence="2" key="1">
    <citation type="submission" date="2022-07" db="EMBL/GenBank/DDBJ databases">
        <title>Draft genome sequence of Zalerion maritima ATCC 34329, a (micro)plastics degrading marine fungus.</title>
        <authorList>
            <person name="Paco A."/>
            <person name="Goncalves M.F.M."/>
            <person name="Rocha-Santos T.A.P."/>
            <person name="Alves A."/>
        </authorList>
    </citation>
    <scope>NUCLEOTIDE SEQUENCE</scope>
    <source>
        <strain evidence="2">ATCC 34329</strain>
    </source>
</reference>
<gene>
    <name evidence="2" type="ORF">MKZ38_006415</name>
</gene>
<evidence type="ECO:0000256" key="1">
    <source>
        <dbReference type="SAM" id="SignalP"/>
    </source>
</evidence>
<evidence type="ECO:0000313" key="2">
    <source>
        <dbReference type="EMBL" id="KAJ2895478.1"/>
    </source>
</evidence>
<protein>
    <submittedName>
        <fullName evidence="2">Uncharacterized protein</fullName>
    </submittedName>
</protein>
<comment type="caution">
    <text evidence="2">The sequence shown here is derived from an EMBL/GenBank/DDBJ whole genome shotgun (WGS) entry which is preliminary data.</text>
</comment>
<dbReference type="Proteomes" id="UP001201980">
    <property type="component" value="Unassembled WGS sequence"/>
</dbReference>
<dbReference type="AlphaFoldDB" id="A0AAD5RJU7"/>
<dbReference type="Gene3D" id="2.70.50.70">
    <property type="match status" value="1"/>
</dbReference>